<keyword evidence="7" id="KW-1185">Reference proteome</keyword>
<dbReference type="Proteomes" id="UP001175271">
    <property type="component" value="Unassembled WGS sequence"/>
</dbReference>
<evidence type="ECO:0000259" key="5">
    <source>
        <dbReference type="Pfam" id="PF04003"/>
    </source>
</evidence>
<keyword evidence="3" id="KW-0677">Repeat</keyword>
<dbReference type="PROSITE" id="PS00678">
    <property type="entry name" value="WD_REPEATS_1"/>
    <property type="match status" value="1"/>
</dbReference>
<keyword evidence="2 4" id="KW-0853">WD repeat</keyword>
<dbReference type="PROSITE" id="PS50294">
    <property type="entry name" value="WD_REPEATS_REGION"/>
    <property type="match status" value="2"/>
</dbReference>
<dbReference type="GO" id="GO:0032040">
    <property type="term" value="C:small-subunit processome"/>
    <property type="evidence" value="ECO:0007669"/>
    <property type="project" value="TreeGrafter"/>
</dbReference>
<feature type="domain" description="Small-subunit processome Utp12" evidence="5">
    <location>
        <begin position="745"/>
        <end position="852"/>
    </location>
</feature>
<dbReference type="GO" id="GO:0000028">
    <property type="term" value="P:ribosomal small subunit assembly"/>
    <property type="evidence" value="ECO:0007669"/>
    <property type="project" value="TreeGrafter"/>
</dbReference>
<name>A0AA39I4E6_9BILA</name>
<comment type="similarity">
    <text evidence="1">Belongs to the WD repeat PWP2 family.</text>
</comment>
<sequence length="863" mass="95628">MNTDFRFADLVGSVYKNGNITFTADGNSIVSPVGNKVKCYDLKNNLSTTFSFDSAFNIACLAITPKGSHAFYVNEAGVGVYANLESQTVLHRVRFGRVVKCVSFSPNGKRLAVCNMGEVHIFNLHSVTHTVYNPFVLETVYKLSSENVTHVSWSDDSIFLVAGTEDKKACVMPARRIYANCGVHSLGSQKGPVVSAFFMKGTYDLITVDERGGSTHWECNITKDDLVKRSDVEDMEKEDEFTKIYYTKVQRVNLCDHSGSGKGANITACHFHQGTSILAAGFDNGTFIILEMPSYNLIQSFNISEVQINSIVFNNTGDWIGLACGRGSEAQVVVWEWQSETYVMKQQSHEQTITTVKYSPDGAYLATGAEDGKVKIWNCRSSFCVVTFSDHTRGVSDVCWTQSGKAILSASLDGTVRANDMKRYRNFRTLVCPEETQLGSLCTDAAGELVMACSIIDFQIYVWSLENGRLLDVLNGHTAPVTSLSCYQSTLASVSHDKSMRIWNVVEGGSESATLVDEGLDVAYSPCGVVLAALSLGSVVTLFHAASASQIGTIDAQRDLDASRYSTDLIKKKTSEKSKTFTRMAFSPDGSMLLLGGQSNYFCLYNVAERLIVKKFRITRNYSLDGVNLDVNFRKLTEFGNMDLFDNSDSEDEYSKKKIKLPGTRHSDLSERMAKPVMKVNAINFNPTGKSFAVSTTEGIHTYSADLLRLFDPFELGIDVTPKKVKEAARNGEFKAALTMALRLNDSKLIKSIIENVPVGQIAMIARSMQFVYAERLLKWMADSGAGGLGSQLLHFYQIWLKQLLRQFAPQLKQNATQNLSTMVGIQENSGHQVKWLQKLCDQNIYQIEYLMAVRKIAEIRAE</sequence>
<evidence type="ECO:0000256" key="4">
    <source>
        <dbReference type="PROSITE-ProRule" id="PRU00221"/>
    </source>
</evidence>
<dbReference type="SUPFAM" id="SSF50978">
    <property type="entry name" value="WD40 repeat-like"/>
    <property type="match status" value="2"/>
</dbReference>
<evidence type="ECO:0000256" key="3">
    <source>
        <dbReference type="ARBA" id="ARBA00022737"/>
    </source>
</evidence>
<proteinExistence type="inferred from homology"/>
<accession>A0AA39I4E6</accession>
<dbReference type="InterPro" id="IPR027145">
    <property type="entry name" value="PWP2"/>
</dbReference>
<dbReference type="Pfam" id="PF00400">
    <property type="entry name" value="WD40"/>
    <property type="match status" value="4"/>
</dbReference>
<evidence type="ECO:0000313" key="6">
    <source>
        <dbReference type="EMBL" id="KAK0416786.1"/>
    </source>
</evidence>
<dbReference type="PANTHER" id="PTHR19858:SF0">
    <property type="entry name" value="PERIODIC TRYPTOPHAN PROTEIN 2 HOMOLOG"/>
    <property type="match status" value="1"/>
</dbReference>
<dbReference type="GO" id="GO:0034388">
    <property type="term" value="C:Pwp2p-containing subcomplex of 90S preribosome"/>
    <property type="evidence" value="ECO:0007669"/>
    <property type="project" value="TreeGrafter"/>
</dbReference>
<dbReference type="CDD" id="cd00200">
    <property type="entry name" value="WD40"/>
    <property type="match status" value="1"/>
</dbReference>
<dbReference type="Pfam" id="PF04003">
    <property type="entry name" value="Utp12"/>
    <property type="match status" value="1"/>
</dbReference>
<dbReference type="AlphaFoldDB" id="A0AA39I4E6"/>
<comment type="caution">
    <text evidence="6">The sequence shown here is derived from an EMBL/GenBank/DDBJ whole genome shotgun (WGS) entry which is preliminary data.</text>
</comment>
<reference evidence="6" key="1">
    <citation type="submission" date="2023-06" db="EMBL/GenBank/DDBJ databases">
        <title>Genomic analysis of the entomopathogenic nematode Steinernema hermaphroditum.</title>
        <authorList>
            <person name="Schwarz E.M."/>
            <person name="Heppert J.K."/>
            <person name="Baniya A."/>
            <person name="Schwartz H.T."/>
            <person name="Tan C.-H."/>
            <person name="Antoshechkin I."/>
            <person name="Sternberg P.W."/>
            <person name="Goodrich-Blair H."/>
            <person name="Dillman A.R."/>
        </authorList>
    </citation>
    <scope>NUCLEOTIDE SEQUENCE</scope>
    <source>
        <strain evidence="6">PS9179</strain>
        <tissue evidence="6">Whole animal</tissue>
    </source>
</reference>
<feature type="repeat" description="WD" evidence="4">
    <location>
        <begin position="346"/>
        <end position="387"/>
    </location>
</feature>
<dbReference type="InterPro" id="IPR036322">
    <property type="entry name" value="WD40_repeat_dom_sf"/>
</dbReference>
<organism evidence="6 7">
    <name type="scientific">Steinernema hermaphroditum</name>
    <dbReference type="NCBI Taxonomy" id="289476"/>
    <lineage>
        <taxon>Eukaryota</taxon>
        <taxon>Metazoa</taxon>
        <taxon>Ecdysozoa</taxon>
        <taxon>Nematoda</taxon>
        <taxon>Chromadorea</taxon>
        <taxon>Rhabditida</taxon>
        <taxon>Tylenchina</taxon>
        <taxon>Panagrolaimomorpha</taxon>
        <taxon>Strongyloidoidea</taxon>
        <taxon>Steinernematidae</taxon>
        <taxon>Steinernema</taxon>
    </lineage>
</organism>
<evidence type="ECO:0000256" key="1">
    <source>
        <dbReference type="ARBA" id="ARBA00010226"/>
    </source>
</evidence>
<dbReference type="InterPro" id="IPR007148">
    <property type="entry name" value="SSU_processome_Utp12"/>
</dbReference>
<evidence type="ECO:0000256" key="2">
    <source>
        <dbReference type="ARBA" id="ARBA00022574"/>
    </source>
</evidence>
<dbReference type="SMART" id="SM00320">
    <property type="entry name" value="WD40"/>
    <property type="match status" value="11"/>
</dbReference>
<feature type="repeat" description="WD" evidence="4">
    <location>
        <begin position="474"/>
        <end position="513"/>
    </location>
</feature>
<gene>
    <name evidence="6" type="ORF">QR680_012686</name>
</gene>
<dbReference type="PROSITE" id="PS50082">
    <property type="entry name" value="WD_REPEATS_2"/>
    <property type="match status" value="3"/>
</dbReference>
<dbReference type="GO" id="GO:0000462">
    <property type="term" value="P:maturation of SSU-rRNA from tricistronic rRNA transcript (SSU-rRNA, 5.8S rRNA, LSU-rRNA)"/>
    <property type="evidence" value="ECO:0007669"/>
    <property type="project" value="TreeGrafter"/>
</dbReference>
<dbReference type="PANTHER" id="PTHR19858">
    <property type="entry name" value="WD40 REPEAT PROTEIN"/>
    <property type="match status" value="1"/>
</dbReference>
<dbReference type="EMBL" id="JAUCMV010000002">
    <property type="protein sequence ID" value="KAK0416786.1"/>
    <property type="molecule type" value="Genomic_DNA"/>
</dbReference>
<dbReference type="Gene3D" id="2.130.10.10">
    <property type="entry name" value="YVTN repeat-like/Quinoprotein amine dehydrogenase"/>
    <property type="match status" value="3"/>
</dbReference>
<dbReference type="InterPro" id="IPR001680">
    <property type="entry name" value="WD40_rpt"/>
</dbReference>
<dbReference type="InterPro" id="IPR015943">
    <property type="entry name" value="WD40/YVTN_repeat-like_dom_sf"/>
</dbReference>
<protein>
    <recommendedName>
        <fullName evidence="5">Small-subunit processome Utp12 domain-containing protein</fullName>
    </recommendedName>
</protein>
<evidence type="ECO:0000313" key="7">
    <source>
        <dbReference type="Proteomes" id="UP001175271"/>
    </source>
</evidence>
<dbReference type="InterPro" id="IPR019775">
    <property type="entry name" value="WD40_repeat_CS"/>
</dbReference>
<feature type="repeat" description="WD" evidence="4">
    <location>
        <begin position="388"/>
        <end position="429"/>
    </location>
</feature>